<name>A0ABR6AZ95_9BACI</name>
<evidence type="ECO:0000259" key="1">
    <source>
        <dbReference type="PROSITE" id="PS50883"/>
    </source>
</evidence>
<dbReference type="PANTHER" id="PTHR33525:SF4">
    <property type="entry name" value="CYCLIC DI-GMP PHOSPHODIESTERASE CDGJ"/>
    <property type="match status" value="1"/>
</dbReference>
<feature type="domain" description="HDOD" evidence="2">
    <location>
        <begin position="207"/>
        <end position="401"/>
    </location>
</feature>
<dbReference type="Gene3D" id="3.20.20.450">
    <property type="entry name" value="EAL domain"/>
    <property type="match status" value="1"/>
</dbReference>
<evidence type="ECO:0000313" key="4">
    <source>
        <dbReference type="Proteomes" id="UP000517315"/>
    </source>
</evidence>
<dbReference type="PIRSF" id="PIRSF003180">
    <property type="entry name" value="DiGMPpdiest_YuxH"/>
    <property type="match status" value="1"/>
</dbReference>
<dbReference type="Pfam" id="PF00563">
    <property type="entry name" value="EAL"/>
    <property type="match status" value="1"/>
</dbReference>
<dbReference type="InterPro" id="IPR052340">
    <property type="entry name" value="RNase_Y/CdgJ"/>
</dbReference>
<dbReference type="PROSITE" id="PS51833">
    <property type="entry name" value="HDOD"/>
    <property type="match status" value="1"/>
</dbReference>
<dbReference type="Pfam" id="PF08668">
    <property type="entry name" value="HDOD"/>
    <property type="match status" value="1"/>
</dbReference>
<dbReference type="InterPro" id="IPR013976">
    <property type="entry name" value="HDOD"/>
</dbReference>
<proteinExistence type="predicted"/>
<dbReference type="Proteomes" id="UP000517315">
    <property type="component" value="Unassembled WGS sequence"/>
</dbReference>
<dbReference type="EMBL" id="JACJIG010000001">
    <property type="protein sequence ID" value="MBA8917171.1"/>
    <property type="molecule type" value="Genomic_DNA"/>
</dbReference>
<feature type="domain" description="EAL" evidence="1">
    <location>
        <begin position="1"/>
        <end position="213"/>
    </location>
</feature>
<comment type="caution">
    <text evidence="3">The sequence shown here is derived from an EMBL/GenBank/DDBJ whole genome shotgun (WGS) entry which is preliminary data.</text>
</comment>
<accession>A0ABR6AZ95</accession>
<reference evidence="3 4" key="1">
    <citation type="submission" date="2020-08" db="EMBL/GenBank/DDBJ databases">
        <title>Functional genomics of gut bacteria from endangered species of beetles.</title>
        <authorList>
            <person name="Carlos-Shanley C."/>
        </authorList>
    </citation>
    <scope>NUCLEOTIDE SEQUENCE [LARGE SCALE GENOMIC DNA]</scope>
    <source>
        <strain evidence="3 4">S00152</strain>
    </source>
</reference>
<sequence>MEQLRVFVARQPIFNRKEQVVSYELLYRDSETNTYSAEDGDQATTDLIINSFLNIGIETLTEGKRCYINFTESLLSSDLLTYFDPHQLVIEILENVPITPALIMRCKQLKKWGYTIALDDFFLSGTHFHDTLLDELLYCIDILKIDFLKTTCEERRDILHTYKKYRLRFLAEKVETRKEYEEALEAGFHLFQGYFFSEPHVISGRALSTSFHAYHQLLNELSKEQPNIQTVTHFIESDLSLSYQLLKMLNSGGMRRLYQIKSIRQAIILLGFNEIRRWIFILSFKELNVQANSSQKEIIKMSFIRAKTCELIASRTEREHPASYMLTGMFSLIDTLVRADITELVKELPLSDEVGEALLGYENDYFLVLDIAKRIERNEWDDEMLGGSLPKQEAYGCYIEAIEWCHKMFES</sequence>
<dbReference type="InterPro" id="IPR035919">
    <property type="entry name" value="EAL_sf"/>
</dbReference>
<protein>
    <submittedName>
        <fullName evidence="3">EAL and modified HD-GYP domain-containing signal transduction protein</fullName>
    </submittedName>
</protein>
<dbReference type="PROSITE" id="PS50883">
    <property type="entry name" value="EAL"/>
    <property type="match status" value="1"/>
</dbReference>
<dbReference type="PANTHER" id="PTHR33525">
    <property type="match status" value="1"/>
</dbReference>
<gene>
    <name evidence="3" type="ORF">HNP39_000883</name>
</gene>
<evidence type="ECO:0000313" key="3">
    <source>
        <dbReference type="EMBL" id="MBA8917171.1"/>
    </source>
</evidence>
<dbReference type="SMART" id="SM00052">
    <property type="entry name" value="EAL"/>
    <property type="match status" value="1"/>
</dbReference>
<dbReference type="SUPFAM" id="SSF141868">
    <property type="entry name" value="EAL domain-like"/>
    <property type="match status" value="1"/>
</dbReference>
<dbReference type="InterPro" id="IPR014408">
    <property type="entry name" value="dGMP_Pdiesterase_EAL/HD-GYP"/>
</dbReference>
<dbReference type="InterPro" id="IPR001633">
    <property type="entry name" value="EAL_dom"/>
</dbReference>
<evidence type="ECO:0000259" key="2">
    <source>
        <dbReference type="PROSITE" id="PS51833"/>
    </source>
</evidence>
<dbReference type="SUPFAM" id="SSF109604">
    <property type="entry name" value="HD-domain/PDEase-like"/>
    <property type="match status" value="1"/>
</dbReference>
<organism evidence="3 4">
    <name type="scientific">Bacillus aerius</name>
    <dbReference type="NCBI Taxonomy" id="293388"/>
    <lineage>
        <taxon>Bacteria</taxon>
        <taxon>Bacillati</taxon>
        <taxon>Bacillota</taxon>
        <taxon>Bacilli</taxon>
        <taxon>Bacillales</taxon>
        <taxon>Bacillaceae</taxon>
        <taxon>Bacillus</taxon>
    </lineage>
</organism>
<dbReference type="Gene3D" id="1.10.3210.10">
    <property type="entry name" value="Hypothetical protein af1432"/>
    <property type="match status" value="1"/>
</dbReference>
<keyword evidence="4" id="KW-1185">Reference proteome</keyword>